<dbReference type="EMBL" id="FQYU01000001">
    <property type="protein sequence ID" value="SHI47744.1"/>
    <property type="molecule type" value="Genomic_DNA"/>
</dbReference>
<protein>
    <submittedName>
        <fullName evidence="1">Ectoine hydroxylase-related dioxygenase, phytanoyl-CoA dioxygenase (PhyH) family</fullName>
    </submittedName>
</protein>
<organism evidence="1 2">
    <name type="scientific">Pseudozobellia thermophila</name>
    <dbReference type="NCBI Taxonomy" id="192903"/>
    <lineage>
        <taxon>Bacteria</taxon>
        <taxon>Pseudomonadati</taxon>
        <taxon>Bacteroidota</taxon>
        <taxon>Flavobacteriia</taxon>
        <taxon>Flavobacteriales</taxon>
        <taxon>Flavobacteriaceae</taxon>
        <taxon>Pseudozobellia</taxon>
    </lineage>
</organism>
<evidence type="ECO:0000313" key="1">
    <source>
        <dbReference type="EMBL" id="SHI47744.1"/>
    </source>
</evidence>
<keyword evidence="1" id="KW-0560">Oxidoreductase</keyword>
<dbReference type="OrthoDB" id="9814777at2"/>
<dbReference type="SUPFAM" id="SSF51197">
    <property type="entry name" value="Clavaminate synthase-like"/>
    <property type="match status" value="1"/>
</dbReference>
<dbReference type="PANTHER" id="PTHR20883">
    <property type="entry name" value="PHYTANOYL-COA DIOXYGENASE DOMAIN CONTAINING 1"/>
    <property type="match status" value="1"/>
</dbReference>
<dbReference type="AlphaFoldDB" id="A0A1M6BG77"/>
<proteinExistence type="predicted"/>
<dbReference type="Pfam" id="PF05721">
    <property type="entry name" value="PhyH"/>
    <property type="match status" value="1"/>
</dbReference>
<keyword evidence="1" id="KW-0223">Dioxygenase</keyword>
<sequence>MYPLDHRQKTFFEEEGYLVIEDLLSPAEVAYYSDVYTSFLENRVDASRYRSDLSGSKGKSEKITQIMVPSKVLPQLLEKPLHQKSLGIAKALMGDDIALDFDMLINKAPFTNTITPWHQDAAYWIDMPDKRAASCWVAIDPAFKENGCMWYTPKSHSQPLLPHVQTGNKGALKCEGSEANSVCVELRPGSCVFHQGGTLHYSRGNSTAQHRRALITNFRPAAMIALERQKGVDHTGEREIKAQQMPKN</sequence>
<keyword evidence="2" id="KW-1185">Reference proteome</keyword>
<dbReference type="InterPro" id="IPR008775">
    <property type="entry name" value="Phytyl_CoA_dOase-like"/>
</dbReference>
<dbReference type="Gene3D" id="2.60.120.620">
    <property type="entry name" value="q2cbj1_9rhob like domain"/>
    <property type="match status" value="1"/>
</dbReference>
<dbReference type="GO" id="GO:0005506">
    <property type="term" value="F:iron ion binding"/>
    <property type="evidence" value="ECO:0007669"/>
    <property type="project" value="UniProtKB-ARBA"/>
</dbReference>
<reference evidence="2" key="1">
    <citation type="submission" date="2016-11" db="EMBL/GenBank/DDBJ databases">
        <authorList>
            <person name="Varghese N."/>
            <person name="Submissions S."/>
        </authorList>
    </citation>
    <scope>NUCLEOTIDE SEQUENCE [LARGE SCALE GENOMIC DNA]</scope>
    <source>
        <strain evidence="2">DSM 19858</strain>
    </source>
</reference>
<dbReference type="RefSeq" id="WP_072987721.1">
    <property type="nucleotide sequence ID" value="NZ_FQYU01000001.1"/>
</dbReference>
<dbReference type="PANTHER" id="PTHR20883:SF46">
    <property type="entry name" value="PHYTANOYL-COA HYDROXYLASE"/>
    <property type="match status" value="1"/>
</dbReference>
<accession>A0A1M6BG77</accession>
<name>A0A1M6BG77_9FLAO</name>
<gene>
    <name evidence="1" type="ORF">SAMN04488513_101410</name>
</gene>
<dbReference type="Proteomes" id="UP000184543">
    <property type="component" value="Unassembled WGS sequence"/>
</dbReference>
<dbReference type="STRING" id="192903.SAMN04488513_101410"/>
<dbReference type="GO" id="GO:0016706">
    <property type="term" value="F:2-oxoglutarate-dependent dioxygenase activity"/>
    <property type="evidence" value="ECO:0007669"/>
    <property type="project" value="UniProtKB-ARBA"/>
</dbReference>
<evidence type="ECO:0000313" key="2">
    <source>
        <dbReference type="Proteomes" id="UP000184543"/>
    </source>
</evidence>